<accession>A0ACC1TN68</accession>
<dbReference type="EMBL" id="MU795482">
    <property type="protein sequence ID" value="KAJ3806063.1"/>
    <property type="molecule type" value="Genomic_DNA"/>
</dbReference>
<sequence>MEVDNEPGPSAAPLFVRQTLKDLRSTSAEFLVHNTPIKSTSKPPSFSAHKISPMKSKSRYSSLLETPACTDQETRLRDALIESEARDAVRKEIMIGMQAGVVLSNIYAVQVNKQLQAKEAKDKGKGKTKLMGDGKAKLFTGDEFFRLCEEHEKQQKEDAENAIERRNFRQIHAERLAEWKKENEAIKERNKLNKVDYDLAVVAWEEEKAKAKEEKRKPRWNKPKWREDFKPETLKQRPKKNAEGEEEEDESDESGDEHELN</sequence>
<proteinExistence type="predicted"/>
<comment type="caution">
    <text evidence="1">The sequence shown here is derived from an EMBL/GenBank/DDBJ whole genome shotgun (WGS) entry which is preliminary data.</text>
</comment>
<organism evidence="1 2">
    <name type="scientific">Lentinula aff. lateritia</name>
    <dbReference type="NCBI Taxonomy" id="2804960"/>
    <lineage>
        <taxon>Eukaryota</taxon>
        <taxon>Fungi</taxon>
        <taxon>Dikarya</taxon>
        <taxon>Basidiomycota</taxon>
        <taxon>Agaricomycotina</taxon>
        <taxon>Agaricomycetes</taxon>
        <taxon>Agaricomycetidae</taxon>
        <taxon>Agaricales</taxon>
        <taxon>Marasmiineae</taxon>
        <taxon>Omphalotaceae</taxon>
        <taxon>Lentinula</taxon>
    </lineage>
</organism>
<evidence type="ECO:0000313" key="1">
    <source>
        <dbReference type="EMBL" id="KAJ3806063.1"/>
    </source>
</evidence>
<gene>
    <name evidence="1" type="ORF">F5876DRAFT_50692</name>
</gene>
<evidence type="ECO:0000313" key="2">
    <source>
        <dbReference type="Proteomes" id="UP001163835"/>
    </source>
</evidence>
<reference evidence="1" key="1">
    <citation type="submission" date="2022-09" db="EMBL/GenBank/DDBJ databases">
        <title>A Global Phylogenomic Analysis of the Shiitake Genus Lentinula.</title>
        <authorList>
            <consortium name="DOE Joint Genome Institute"/>
            <person name="Sierra-Patev S."/>
            <person name="Min B."/>
            <person name="Naranjo-Ortiz M."/>
            <person name="Looney B."/>
            <person name="Konkel Z."/>
            <person name="Slot J.C."/>
            <person name="Sakamoto Y."/>
            <person name="Steenwyk J.L."/>
            <person name="Rokas A."/>
            <person name="Carro J."/>
            <person name="Camarero S."/>
            <person name="Ferreira P."/>
            <person name="Molpeceres G."/>
            <person name="Ruiz-Duenas F.J."/>
            <person name="Serrano A."/>
            <person name="Henrissat B."/>
            <person name="Drula E."/>
            <person name="Hughes K.W."/>
            <person name="Mata J.L."/>
            <person name="Ishikawa N.K."/>
            <person name="Vargas-Isla R."/>
            <person name="Ushijima S."/>
            <person name="Smith C.A."/>
            <person name="Ahrendt S."/>
            <person name="Andreopoulos W."/>
            <person name="He G."/>
            <person name="Labutti K."/>
            <person name="Lipzen A."/>
            <person name="Ng V."/>
            <person name="Riley R."/>
            <person name="Sandor L."/>
            <person name="Barry K."/>
            <person name="Martinez A.T."/>
            <person name="Xiao Y."/>
            <person name="Gibbons J.G."/>
            <person name="Terashima K."/>
            <person name="Grigoriev I.V."/>
            <person name="Hibbett D.S."/>
        </authorList>
    </citation>
    <scope>NUCLEOTIDE SEQUENCE</scope>
    <source>
        <strain evidence="1">TMI1499</strain>
    </source>
</reference>
<protein>
    <submittedName>
        <fullName evidence="1">Uncharacterized protein</fullName>
    </submittedName>
</protein>
<keyword evidence="2" id="KW-1185">Reference proteome</keyword>
<dbReference type="Proteomes" id="UP001163835">
    <property type="component" value="Unassembled WGS sequence"/>
</dbReference>
<name>A0ACC1TN68_9AGAR</name>